<sequence length="624" mass="69388">MLTISNLTYRIQGRELFDDASLVLPTGSKAGFVGKNGTGKTTLFHIIQGHIGADAGTVELVRKARIGAVAQEAPAGEETVLDVVLAADKERTALMAEAETATDPDRIGEIYTRLADIEAHTAEARASSILKGLGFEQDRQNAPTRELSGGWRMRVALAAVLFSQPDLLLLDEPTNYLDLEGTLWLEKYLATYPYTVFMISHDRDLLNKAVTSIVHLEHKKLTFYKGNYDTFETTRRMQMELNNKSREKTLDQIAHLQKFVDRFKAKATKAKQAQARVKMIEKLRPPEAMFDEYAAPFRFQQPNVDLPTPMVNLEKVSTGYGDKVILRNVTMRIDPEDRIALVGVNGNGKSTFAKLLAGDIPAMDGHLRVGKKLEIAHFAQHQMDKLKPEWTPLEHVAELMPLDNEAKRRSRLAQMGLTTSRMDTKAKNLSGGERARLLMGLITFSGPGMMILDEPTNHLDIDSRDALVHALNEYEGAVLIISHDRHLIEATCDRLWIAEGGTIHELDEDLDSYQRSITSAKDTGKGGGAAKTGERKLSKQEAAARRAELAPLKGRIKDAETKISRLQTEIEKIDAQLADPKVYNSAPERLITLGKDKARFSADLETTEEQWLALSAELEEAERA</sequence>
<dbReference type="STRING" id="361041.VW35_03045"/>
<dbReference type="PATRIC" id="fig|361041.3.peg.4006"/>
<keyword evidence="9" id="KW-1185">Reference proteome</keyword>
<dbReference type="InterPro" id="IPR017871">
    <property type="entry name" value="ABC_transporter-like_CS"/>
</dbReference>
<dbReference type="InterPro" id="IPR032524">
    <property type="entry name" value="ABC_tran_C"/>
</dbReference>
<dbReference type="InterPro" id="IPR003439">
    <property type="entry name" value="ABC_transporter-like_ATP-bd"/>
</dbReference>
<dbReference type="PROSITE" id="PS50893">
    <property type="entry name" value="ABC_TRANSPORTER_2"/>
    <property type="match status" value="2"/>
</dbReference>
<dbReference type="EMBL" id="LAJG01000005">
    <property type="protein sequence ID" value="KKB81146.1"/>
    <property type="molecule type" value="Genomic_DNA"/>
</dbReference>
<dbReference type="GO" id="GO:0016887">
    <property type="term" value="F:ATP hydrolysis activity"/>
    <property type="evidence" value="ECO:0007669"/>
    <property type="project" value="InterPro"/>
</dbReference>
<keyword evidence="2" id="KW-0677">Repeat</keyword>
<dbReference type="RefSeq" id="WP_046141490.1">
    <property type="nucleotide sequence ID" value="NZ_LAJG01000005.1"/>
</dbReference>
<feature type="coiled-coil region" evidence="5">
    <location>
        <begin position="549"/>
        <end position="576"/>
    </location>
</feature>
<dbReference type="InterPro" id="IPR027417">
    <property type="entry name" value="P-loop_NTPase"/>
</dbReference>
<dbReference type="AlphaFoldDB" id="A0A0F5LFI6"/>
<dbReference type="PROSITE" id="PS00211">
    <property type="entry name" value="ABC_TRANSPORTER_1"/>
    <property type="match status" value="2"/>
</dbReference>
<protein>
    <submittedName>
        <fullName evidence="8">Glycosyl transferase family 1</fullName>
    </submittedName>
</protein>
<evidence type="ECO:0000313" key="9">
    <source>
        <dbReference type="Proteomes" id="UP000033514"/>
    </source>
</evidence>
<dbReference type="Gene3D" id="1.10.287.380">
    <property type="entry name" value="Valyl-tRNA synthetase, C-terminal domain"/>
    <property type="match status" value="1"/>
</dbReference>
<evidence type="ECO:0000256" key="3">
    <source>
        <dbReference type="ARBA" id="ARBA00022741"/>
    </source>
</evidence>
<dbReference type="GO" id="GO:0005524">
    <property type="term" value="F:ATP binding"/>
    <property type="evidence" value="ECO:0007669"/>
    <property type="project" value="UniProtKB-KW"/>
</dbReference>
<dbReference type="Pfam" id="PF12848">
    <property type="entry name" value="ABC_tran_Xtn"/>
    <property type="match status" value="1"/>
</dbReference>
<evidence type="ECO:0000313" key="8">
    <source>
        <dbReference type="EMBL" id="KKB81146.1"/>
    </source>
</evidence>
<feature type="domain" description="ABC transporter" evidence="7">
    <location>
        <begin position="311"/>
        <end position="525"/>
    </location>
</feature>
<feature type="region of interest" description="Disordered" evidence="6">
    <location>
        <begin position="518"/>
        <end position="540"/>
    </location>
</feature>
<reference evidence="8 9" key="1">
    <citation type="submission" date="2015-03" db="EMBL/GenBank/DDBJ databases">
        <authorList>
            <person name="Hassan Y.I."/>
            <person name="Lepp D."/>
            <person name="Zhou T."/>
        </authorList>
    </citation>
    <scope>NUCLEOTIDE SEQUENCE [LARGE SCALE GENOMIC DNA]</scope>
    <source>
        <strain evidence="8 9">GH2-10</strain>
    </source>
</reference>
<dbReference type="GO" id="GO:0003677">
    <property type="term" value="F:DNA binding"/>
    <property type="evidence" value="ECO:0007669"/>
    <property type="project" value="InterPro"/>
</dbReference>
<dbReference type="SUPFAM" id="SSF52540">
    <property type="entry name" value="P-loop containing nucleoside triphosphate hydrolases"/>
    <property type="match status" value="2"/>
</dbReference>
<dbReference type="PANTHER" id="PTHR19211">
    <property type="entry name" value="ATP-BINDING TRANSPORT PROTEIN-RELATED"/>
    <property type="match status" value="1"/>
</dbReference>
<evidence type="ECO:0000256" key="6">
    <source>
        <dbReference type="SAM" id="MobiDB-lite"/>
    </source>
</evidence>
<accession>A0A0F5LFI6</accession>
<dbReference type="GO" id="GO:0016740">
    <property type="term" value="F:transferase activity"/>
    <property type="evidence" value="ECO:0007669"/>
    <property type="project" value="UniProtKB-KW"/>
</dbReference>
<dbReference type="SMART" id="SM00382">
    <property type="entry name" value="AAA"/>
    <property type="match status" value="2"/>
</dbReference>
<dbReference type="CDD" id="cd03221">
    <property type="entry name" value="ABCF_EF-3"/>
    <property type="match status" value="2"/>
</dbReference>
<dbReference type="Pfam" id="PF16326">
    <property type="entry name" value="ABC_tran_CTD"/>
    <property type="match status" value="1"/>
</dbReference>
<dbReference type="Proteomes" id="UP000033514">
    <property type="component" value="Unassembled WGS sequence"/>
</dbReference>
<dbReference type="PANTHER" id="PTHR19211:SF14">
    <property type="entry name" value="ATP-BINDING CASSETTE SUB-FAMILY F MEMBER 1"/>
    <property type="match status" value="1"/>
</dbReference>
<evidence type="ECO:0000259" key="7">
    <source>
        <dbReference type="PROSITE" id="PS50893"/>
    </source>
</evidence>
<gene>
    <name evidence="8" type="ORF">VW35_03045</name>
</gene>
<keyword evidence="3" id="KW-0547">Nucleotide-binding</keyword>
<dbReference type="InterPro" id="IPR050611">
    <property type="entry name" value="ABCF"/>
</dbReference>
<dbReference type="OrthoDB" id="9808609at2"/>
<comment type="caution">
    <text evidence="8">The sequence shown here is derived from an EMBL/GenBank/DDBJ whole genome shotgun (WGS) entry which is preliminary data.</text>
</comment>
<feature type="domain" description="ABC transporter" evidence="7">
    <location>
        <begin position="2"/>
        <end position="243"/>
    </location>
</feature>
<dbReference type="Pfam" id="PF00005">
    <property type="entry name" value="ABC_tran"/>
    <property type="match status" value="2"/>
</dbReference>
<evidence type="ECO:0000256" key="2">
    <source>
        <dbReference type="ARBA" id="ARBA00022737"/>
    </source>
</evidence>
<dbReference type="FunFam" id="3.40.50.300:FF:000011">
    <property type="entry name" value="Putative ABC transporter ATP-binding component"/>
    <property type="match status" value="1"/>
</dbReference>
<keyword evidence="4" id="KW-0067">ATP-binding</keyword>
<dbReference type="InterPro" id="IPR032781">
    <property type="entry name" value="ABC_tran_Xtn"/>
</dbReference>
<evidence type="ECO:0000256" key="5">
    <source>
        <dbReference type="SAM" id="Coils"/>
    </source>
</evidence>
<dbReference type="Gene3D" id="3.40.50.300">
    <property type="entry name" value="P-loop containing nucleotide triphosphate hydrolases"/>
    <property type="match status" value="2"/>
</dbReference>
<dbReference type="InterPro" id="IPR037118">
    <property type="entry name" value="Val-tRNA_synth_C_sf"/>
</dbReference>
<proteinExistence type="inferred from homology"/>
<dbReference type="InterPro" id="IPR003593">
    <property type="entry name" value="AAA+_ATPase"/>
</dbReference>
<name>A0A0F5LFI6_9HYPH</name>
<keyword evidence="8" id="KW-0808">Transferase</keyword>
<evidence type="ECO:0000256" key="1">
    <source>
        <dbReference type="ARBA" id="ARBA00005417"/>
    </source>
</evidence>
<evidence type="ECO:0000256" key="4">
    <source>
        <dbReference type="ARBA" id="ARBA00022840"/>
    </source>
</evidence>
<organism evidence="8 9">
    <name type="scientific">Devosia soli</name>
    <dbReference type="NCBI Taxonomy" id="361041"/>
    <lineage>
        <taxon>Bacteria</taxon>
        <taxon>Pseudomonadati</taxon>
        <taxon>Pseudomonadota</taxon>
        <taxon>Alphaproteobacteria</taxon>
        <taxon>Hyphomicrobiales</taxon>
        <taxon>Devosiaceae</taxon>
        <taxon>Devosia</taxon>
    </lineage>
</organism>
<keyword evidence="5" id="KW-0175">Coiled coil</keyword>
<comment type="similarity">
    <text evidence="1">Belongs to the ABC transporter superfamily.</text>
</comment>